<evidence type="ECO:0000313" key="2">
    <source>
        <dbReference type="Proteomes" id="UP000016762"/>
    </source>
</evidence>
<proteinExistence type="predicted"/>
<dbReference type="Proteomes" id="UP000016762">
    <property type="component" value="Unassembled WGS sequence"/>
</dbReference>
<gene>
    <name evidence="1" type="ORF">RS24_00955</name>
</gene>
<dbReference type="STRING" id="1397666.RS24_00955"/>
<dbReference type="AlphaFoldDB" id="U2WBS3"/>
<protein>
    <submittedName>
        <fullName evidence="1">Uncharacterized protein</fullName>
    </submittedName>
</protein>
<evidence type="ECO:0000313" key="1">
    <source>
        <dbReference type="EMBL" id="ERL47024.1"/>
    </source>
</evidence>
<sequence length="200" mass="22948">MLLHITGLIAKLILNNSYLKPLFLTLALLLLTASDSYEKNDKKLCKTWAEPVWKEYKLSYYTTGVFRSGNGLGIQISFFNPLNTTIKKLSWQDRGGNIHTVNVDIPPASSFKEGFDGRYPPDDDDDLTLFYQSESKTNCLDFYSEKEVLDIEEKEAIFDNCVVSLMPNKLVDKDYKASAFRKCRKISKAPTFWDKIRYGN</sequence>
<name>U2WBS3_9PROT</name>
<accession>U2WBS3</accession>
<reference evidence="1 2" key="1">
    <citation type="journal article" date="2014" name="FEMS Microbiol. Ecol.">
        <title>Genomic differentiation among two strains of the PS1 clade isolated from geographically separated marine habitats.</title>
        <authorList>
            <person name="Jimenez-Infante F."/>
            <person name="Ngugi D.K."/>
            <person name="Alam I."/>
            <person name="Rashid M."/>
            <person name="Baalawi W."/>
            <person name="Kamau A.A."/>
            <person name="Bajic V.B."/>
            <person name="Stingl U."/>
        </authorList>
    </citation>
    <scope>NUCLEOTIDE SEQUENCE [LARGE SCALE GENOMIC DNA]</scope>
    <source>
        <strain evidence="1 2">RS24</strain>
    </source>
</reference>
<organism evidence="1 2">
    <name type="scientific">Candidatus Micropelagius thuwalensis</name>
    <dbReference type="NCBI Taxonomy" id="1397666"/>
    <lineage>
        <taxon>Bacteria</taxon>
        <taxon>Pseudomonadati</taxon>
        <taxon>Pseudomonadota</taxon>
        <taxon>Alphaproteobacteria</taxon>
        <taxon>PS1 clade</taxon>
        <taxon>Candidatus Micropelagius</taxon>
    </lineage>
</organism>
<keyword evidence="2" id="KW-1185">Reference proteome</keyword>
<dbReference type="EMBL" id="AWXE01000003">
    <property type="protein sequence ID" value="ERL47024.1"/>
    <property type="molecule type" value="Genomic_DNA"/>
</dbReference>
<comment type="caution">
    <text evidence="1">The sequence shown here is derived from an EMBL/GenBank/DDBJ whole genome shotgun (WGS) entry which is preliminary data.</text>
</comment>